<dbReference type="Gene3D" id="3.55.40.10">
    <property type="entry name" value="minor pseudopilin epsh domain"/>
    <property type="match status" value="1"/>
</dbReference>
<evidence type="ECO:0000256" key="2">
    <source>
        <dbReference type="ARBA" id="ARBA00022475"/>
    </source>
</evidence>
<dbReference type="InterPro" id="IPR012902">
    <property type="entry name" value="N_methyl_site"/>
</dbReference>
<keyword evidence="7 8" id="KW-0472">Membrane</keyword>
<dbReference type="SUPFAM" id="SSF54523">
    <property type="entry name" value="Pili subunits"/>
    <property type="match status" value="1"/>
</dbReference>
<dbReference type="Pfam" id="PF07963">
    <property type="entry name" value="N_methyl"/>
    <property type="match status" value="1"/>
</dbReference>
<evidence type="ECO:0000256" key="3">
    <source>
        <dbReference type="ARBA" id="ARBA00022481"/>
    </source>
</evidence>
<dbReference type="InterPro" id="IPR045584">
    <property type="entry name" value="Pilin-like"/>
</dbReference>
<dbReference type="AlphaFoldDB" id="A0A645BF42"/>
<evidence type="ECO:0000256" key="5">
    <source>
        <dbReference type="ARBA" id="ARBA00022692"/>
    </source>
</evidence>
<evidence type="ECO:0000256" key="1">
    <source>
        <dbReference type="ARBA" id="ARBA00004377"/>
    </source>
</evidence>
<evidence type="ECO:0000256" key="7">
    <source>
        <dbReference type="ARBA" id="ARBA00023136"/>
    </source>
</evidence>
<comment type="caution">
    <text evidence="10">The sequence shown here is derived from an EMBL/GenBank/DDBJ whole genome shotgun (WGS) entry which is preliminary data.</text>
</comment>
<keyword evidence="2" id="KW-1003">Cell membrane</keyword>
<keyword evidence="5 8" id="KW-0812">Transmembrane</keyword>
<evidence type="ECO:0000256" key="4">
    <source>
        <dbReference type="ARBA" id="ARBA00022519"/>
    </source>
</evidence>
<feature type="transmembrane region" description="Helical" evidence="8">
    <location>
        <begin position="51"/>
        <end position="72"/>
    </location>
</feature>
<evidence type="ECO:0000313" key="10">
    <source>
        <dbReference type="EMBL" id="MPM61793.1"/>
    </source>
</evidence>
<gene>
    <name evidence="10" type="ORF">SDC9_108653</name>
</gene>
<proteinExistence type="predicted"/>
<name>A0A645BF42_9ZZZZ</name>
<evidence type="ECO:0000256" key="6">
    <source>
        <dbReference type="ARBA" id="ARBA00022989"/>
    </source>
</evidence>
<dbReference type="EMBL" id="VSSQ01018526">
    <property type="protein sequence ID" value="MPM61793.1"/>
    <property type="molecule type" value="Genomic_DNA"/>
</dbReference>
<dbReference type="NCBIfam" id="TIGR02532">
    <property type="entry name" value="IV_pilin_GFxxxE"/>
    <property type="match status" value="1"/>
</dbReference>
<dbReference type="GO" id="GO:0015628">
    <property type="term" value="P:protein secretion by the type II secretion system"/>
    <property type="evidence" value="ECO:0007669"/>
    <property type="project" value="InterPro"/>
</dbReference>
<sequence length="226" mass="24684">MHETPGCSTKQWPRSFQVHPRMNFLTTRQPRASWSQRYRTSAFSHRHSQGFTLVELLCAVALLAIVITLALPSFSNLIQKLRVHQAVMELKGALYLARSEAVRRSEDIKLRKKDSTETRICTASPSDWSCGWMVFLDANGNGLFEEKGSDGDTLLHIFPAPLNASVRFTSNASLLTVNRWGAINGVGAGFVITPQSPSSDSATSIETVVCVSSGGRVRSAPGNSCS</sequence>
<reference evidence="10" key="1">
    <citation type="submission" date="2019-08" db="EMBL/GenBank/DDBJ databases">
        <authorList>
            <person name="Kucharzyk K."/>
            <person name="Murdoch R.W."/>
            <person name="Higgins S."/>
            <person name="Loffler F."/>
        </authorList>
    </citation>
    <scope>NUCLEOTIDE SEQUENCE</scope>
</reference>
<dbReference type="GO" id="GO:0015627">
    <property type="term" value="C:type II protein secretion system complex"/>
    <property type="evidence" value="ECO:0007669"/>
    <property type="project" value="InterPro"/>
</dbReference>
<dbReference type="GO" id="GO:0005886">
    <property type="term" value="C:plasma membrane"/>
    <property type="evidence" value="ECO:0007669"/>
    <property type="project" value="UniProtKB-SubCell"/>
</dbReference>
<comment type="subcellular location">
    <subcellularLocation>
        <location evidence="1">Cell inner membrane</location>
        <topology evidence="1">Single-pass membrane protein</topology>
    </subcellularLocation>
</comment>
<protein>
    <recommendedName>
        <fullName evidence="9">General secretion pathway GspH domain-containing protein</fullName>
    </recommendedName>
</protein>
<dbReference type="InterPro" id="IPR022346">
    <property type="entry name" value="T2SS_GspH"/>
</dbReference>
<accession>A0A645BF42</accession>
<evidence type="ECO:0000259" key="9">
    <source>
        <dbReference type="Pfam" id="PF12019"/>
    </source>
</evidence>
<keyword evidence="3" id="KW-0488">Methylation</keyword>
<evidence type="ECO:0000256" key="8">
    <source>
        <dbReference type="SAM" id="Phobius"/>
    </source>
</evidence>
<dbReference type="Pfam" id="PF12019">
    <property type="entry name" value="GspH"/>
    <property type="match status" value="1"/>
</dbReference>
<feature type="domain" description="General secretion pathway GspH" evidence="9">
    <location>
        <begin position="86"/>
        <end position="215"/>
    </location>
</feature>
<keyword evidence="6 8" id="KW-1133">Transmembrane helix</keyword>
<keyword evidence="4" id="KW-0997">Cell inner membrane</keyword>
<organism evidence="10">
    <name type="scientific">bioreactor metagenome</name>
    <dbReference type="NCBI Taxonomy" id="1076179"/>
    <lineage>
        <taxon>unclassified sequences</taxon>
        <taxon>metagenomes</taxon>
        <taxon>ecological metagenomes</taxon>
    </lineage>
</organism>